<evidence type="ECO:0000313" key="6">
    <source>
        <dbReference type="Proteomes" id="UP000272627"/>
    </source>
</evidence>
<evidence type="ECO:0000313" key="2">
    <source>
        <dbReference type="EMBL" id="KPX22309.1"/>
    </source>
</evidence>
<evidence type="ECO:0000313" key="7">
    <source>
        <dbReference type="Proteomes" id="UP000275613"/>
    </source>
</evidence>
<dbReference type="AlphaFoldDB" id="A0A0P9S9A4"/>
<evidence type="ECO:0000313" key="3">
    <source>
        <dbReference type="EMBL" id="RMM00559.1"/>
    </source>
</evidence>
<feature type="transmembrane region" description="Helical" evidence="1">
    <location>
        <begin position="349"/>
        <end position="370"/>
    </location>
</feature>
<gene>
    <name evidence="2" type="ORF">ALO70_04395</name>
    <name evidence="4" type="ORF">ALQ39_101270</name>
    <name evidence="3" type="ORF">ALQ86_103199</name>
</gene>
<dbReference type="EMBL" id="RBOA01000210">
    <property type="protein sequence ID" value="RMM00559.1"/>
    <property type="molecule type" value="Genomic_DNA"/>
</dbReference>
<evidence type="ECO:0000313" key="5">
    <source>
        <dbReference type="Proteomes" id="UP000050490"/>
    </source>
</evidence>
<evidence type="ECO:0000313" key="4">
    <source>
        <dbReference type="EMBL" id="RMO66704.1"/>
    </source>
</evidence>
<feature type="transmembrane region" description="Helical" evidence="1">
    <location>
        <begin position="382"/>
        <end position="401"/>
    </location>
</feature>
<name>A0A0P9S9A4_PSEA0</name>
<protein>
    <submittedName>
        <fullName evidence="3">Putative Membrane protein</fullName>
    </submittedName>
</protein>
<organism evidence="2 5">
    <name type="scientific">Pseudomonas amygdali pv. eriobotryae</name>
    <dbReference type="NCBI Taxonomy" id="129137"/>
    <lineage>
        <taxon>Bacteria</taxon>
        <taxon>Pseudomonadati</taxon>
        <taxon>Pseudomonadota</taxon>
        <taxon>Gammaproteobacteria</taxon>
        <taxon>Pseudomonadales</taxon>
        <taxon>Pseudomonadaceae</taxon>
        <taxon>Pseudomonas</taxon>
        <taxon>Pseudomonas amygdali</taxon>
    </lineage>
</organism>
<reference evidence="6 7" key="2">
    <citation type="submission" date="2018-08" db="EMBL/GenBank/DDBJ databases">
        <title>Recombination of ecologically and evolutionarily significant loci maintains genetic cohesion in the Pseudomonas syringae species complex.</title>
        <authorList>
            <person name="Dillon M."/>
            <person name="Thakur S."/>
            <person name="Almeida R.N.D."/>
            <person name="Weir B.S."/>
            <person name="Guttman D.S."/>
        </authorList>
    </citation>
    <scope>NUCLEOTIDE SEQUENCE [LARGE SCALE GENOMIC DNA]</scope>
    <source>
        <strain evidence="4 7">ICMP 4316</strain>
        <strain evidence="3 6">ICMP 8636</strain>
    </source>
</reference>
<dbReference type="Proteomes" id="UP000050490">
    <property type="component" value="Unassembled WGS sequence"/>
</dbReference>
<reference evidence="2 5" key="1">
    <citation type="submission" date="2015-09" db="EMBL/GenBank/DDBJ databases">
        <title>Genome announcement of multiple Pseudomonas syringae strains.</title>
        <authorList>
            <person name="Thakur S."/>
            <person name="Wang P.W."/>
            <person name="Gong Y."/>
            <person name="Weir B.S."/>
            <person name="Guttman D.S."/>
        </authorList>
    </citation>
    <scope>NUCLEOTIDE SEQUENCE [LARGE SCALE GENOMIC DNA]</scope>
    <source>
        <strain evidence="2 5">ICMP4455</strain>
    </source>
</reference>
<dbReference type="PATRIC" id="fig|129137.4.peg.6334"/>
<evidence type="ECO:0000256" key="1">
    <source>
        <dbReference type="SAM" id="Phobius"/>
    </source>
</evidence>
<comment type="caution">
    <text evidence="2">The sequence shown here is derived from an EMBL/GenBank/DDBJ whole genome shotgun (WGS) entry which is preliminary data.</text>
</comment>
<dbReference type="Proteomes" id="UP000272627">
    <property type="component" value="Unassembled WGS sequence"/>
</dbReference>
<keyword evidence="1" id="KW-1133">Transmembrane helix</keyword>
<feature type="transmembrane region" description="Helical" evidence="1">
    <location>
        <begin position="104"/>
        <end position="124"/>
    </location>
</feature>
<feature type="transmembrane region" description="Helical" evidence="1">
    <location>
        <begin position="324"/>
        <end position="343"/>
    </location>
</feature>
<dbReference type="Proteomes" id="UP000275613">
    <property type="component" value="Unassembled WGS sequence"/>
</dbReference>
<feature type="transmembrane region" description="Helical" evidence="1">
    <location>
        <begin position="20"/>
        <end position="41"/>
    </location>
</feature>
<accession>A0A0P9S9A4</accession>
<proteinExistence type="predicted"/>
<feature type="transmembrane region" description="Helical" evidence="1">
    <location>
        <begin position="297"/>
        <end position="317"/>
    </location>
</feature>
<feature type="transmembrane region" description="Helical" evidence="1">
    <location>
        <begin position="130"/>
        <end position="149"/>
    </location>
</feature>
<dbReference type="EMBL" id="LJQI01000370">
    <property type="protein sequence ID" value="KPX22309.1"/>
    <property type="molecule type" value="Genomic_DNA"/>
</dbReference>
<keyword evidence="1" id="KW-0472">Membrane</keyword>
<keyword evidence="1" id="KW-0812">Transmembrane</keyword>
<sequence>METPEKMSVYQEPRFNISTYATYVTIFIFTATAVAMLTSLLSGPNQLLYWKSDYAIFLIDMYHTLQFDQEIGISSRFGWAHPGPFNYYMLAPWYSLFGEKEGGLIVGTFLYNIGFIAASTWTVAKISERNTAALFLTTLIIYSSIALGARVFLDVLLPYSTIFPWIFALCMSIAIIQKHSYFIPLLALTLSGVTQMHVAFWMPAVVLGLSTLAGSLLYKRPERKEILLWIAAACLFAITWLPPLHELHNLSKIFQFFTSRPSSDHSLFDAAHALAVLMGEPIQGSALSYGDAKPGGLPLYLGLLTIMASIFCTLAAWKNNNKPALILGCLVLIQLTTYLYALSKVAGPILHHSITFIPMISVFIALQALLLTNQKSSNTHTVTTLTIAGSLASVFFIAIHYTQINNATVIAKTPDEKIARLYTDVEKAIHSCTGTPTLNMNQPIWEPVLGAVSAVYRSGQAFSITPSFWSIIFGWRVPTEPTQCIISFTQKNERIVVDVEDFEKIGKIEGAVVINVDALAFEPYGTALFDKGILRVSSEAFTDAGFLSQELTLPAGSYRIKATLNWSATSEKPGSNAGHLSFHGKSMIYAINDSTATNIPVTAYFTSDEQPFRLSFGLGGWSTGKGYVQLKNLQLEYLKPQ</sequence>
<feature type="transmembrane region" description="Helical" evidence="1">
    <location>
        <begin position="225"/>
        <end position="242"/>
    </location>
</feature>
<feature type="transmembrane region" description="Helical" evidence="1">
    <location>
        <begin position="196"/>
        <end position="218"/>
    </location>
</feature>
<dbReference type="EMBL" id="RBPV01000011">
    <property type="protein sequence ID" value="RMO66704.1"/>
    <property type="molecule type" value="Genomic_DNA"/>
</dbReference>